<dbReference type="GO" id="GO:0003723">
    <property type="term" value="F:RNA binding"/>
    <property type="evidence" value="ECO:0007669"/>
    <property type="project" value="InterPro"/>
</dbReference>
<dbReference type="GO" id="GO:0039694">
    <property type="term" value="P:viral RNA genome replication"/>
    <property type="evidence" value="ECO:0007669"/>
    <property type="project" value="InterPro"/>
</dbReference>
<organism evidence="2 3">
    <name type="scientific">Danaus chrysippus</name>
    <name type="common">African queen</name>
    <dbReference type="NCBI Taxonomy" id="151541"/>
    <lineage>
        <taxon>Eukaryota</taxon>
        <taxon>Metazoa</taxon>
        <taxon>Ecdysozoa</taxon>
        <taxon>Arthropoda</taxon>
        <taxon>Hexapoda</taxon>
        <taxon>Insecta</taxon>
        <taxon>Pterygota</taxon>
        <taxon>Neoptera</taxon>
        <taxon>Endopterygota</taxon>
        <taxon>Lepidoptera</taxon>
        <taxon>Glossata</taxon>
        <taxon>Ditrysia</taxon>
        <taxon>Papilionoidea</taxon>
        <taxon>Nymphalidae</taxon>
        <taxon>Danainae</taxon>
        <taxon>Danaini</taxon>
        <taxon>Danaina</taxon>
        <taxon>Danaus</taxon>
        <taxon>Anosia</taxon>
    </lineage>
</organism>
<reference evidence="2" key="1">
    <citation type="submission" date="2021-09" db="EMBL/GenBank/DDBJ databases">
        <authorList>
            <person name="Martin H S."/>
        </authorList>
    </citation>
    <scope>NUCLEOTIDE SEQUENCE</scope>
</reference>
<name>A0A8J2VVI7_9NEOP</name>
<feature type="transmembrane region" description="Helical" evidence="1">
    <location>
        <begin position="89"/>
        <end position="108"/>
    </location>
</feature>
<keyword evidence="1" id="KW-0812">Transmembrane</keyword>
<dbReference type="EMBL" id="CAKASE010000079">
    <property type="protein sequence ID" value="CAG9579763.1"/>
    <property type="molecule type" value="Genomic_DNA"/>
</dbReference>
<dbReference type="InterPro" id="IPR001009">
    <property type="entry name" value="PA/PA-X"/>
</dbReference>
<protein>
    <submittedName>
        <fullName evidence="2">(African queen) hypothetical protein</fullName>
    </submittedName>
</protein>
<dbReference type="OrthoDB" id="7483085at2759"/>
<keyword evidence="3" id="KW-1185">Reference proteome</keyword>
<comment type="caution">
    <text evidence="2">The sequence shown here is derived from an EMBL/GenBank/DDBJ whole genome shotgun (WGS) entry which is preliminary data.</text>
</comment>
<evidence type="ECO:0000313" key="3">
    <source>
        <dbReference type="Proteomes" id="UP000789524"/>
    </source>
</evidence>
<keyword evidence="1" id="KW-0472">Membrane</keyword>
<keyword evidence="1" id="KW-1133">Transmembrane helix</keyword>
<proteinExistence type="predicted"/>
<accession>A0A8J2VVI7</accession>
<evidence type="ECO:0000313" key="2">
    <source>
        <dbReference type="EMBL" id="CAG9579763.1"/>
    </source>
</evidence>
<dbReference type="AlphaFoldDB" id="A0A8J2VVI7"/>
<gene>
    <name evidence="2" type="ORF">DCHRY22_LOCUS13333</name>
</gene>
<dbReference type="Pfam" id="PF00603">
    <property type="entry name" value="Flu_PA"/>
    <property type="match status" value="1"/>
</dbReference>
<sequence>MVFNKALSINQLNTMSDALLNQNGDWFKVRIVESLLMSWLGNSRDEGLLAVLRKLFMELMAFDTKTPILNYDQKGFVDKINECVVNNPLGMYFLNSFLYVICIHLLGAPAS</sequence>
<dbReference type="Proteomes" id="UP000789524">
    <property type="component" value="Unassembled WGS sequence"/>
</dbReference>
<evidence type="ECO:0000256" key="1">
    <source>
        <dbReference type="SAM" id="Phobius"/>
    </source>
</evidence>